<proteinExistence type="predicted"/>
<gene>
    <name evidence="1" type="ORF">FJR47_02990</name>
</gene>
<evidence type="ECO:0000313" key="1">
    <source>
        <dbReference type="EMBL" id="QFR42926.1"/>
    </source>
</evidence>
<dbReference type="Pfam" id="PF07233">
    <property type="entry name" value="DUF1425"/>
    <property type="match status" value="1"/>
</dbReference>
<sequence length="135" mass="15298">MRLVGLIVLILFSMTGCSKSPEPEDSIVKVISSCSSSDIIIKDIKGRKRADGFMQAQVSGENKSGTYQVLEYRIVWFDKDGFKIESILSKWNTVPAYAKQPFYINATSPDTKATTFRLYIKKEKEVICEEQYDGH</sequence>
<protein>
    <submittedName>
        <fullName evidence="1">DUF1425 domain-containing protein</fullName>
    </submittedName>
</protein>
<dbReference type="InterPro" id="IPR010824">
    <property type="entry name" value="DUF1425"/>
</dbReference>
<dbReference type="CDD" id="cd09030">
    <property type="entry name" value="DUF1425"/>
    <property type="match status" value="1"/>
</dbReference>
<reference evidence="2" key="1">
    <citation type="submission" date="2019-06" db="EMBL/GenBank/DDBJ databases">
        <title>Sulfurimonas gotlandica sp. nov., a chemoautotrophic and psychrotolerant epsilonproteobacterium isolated from a pelagic redoxcline, and an emended description of the genus Sulfurimonas.</title>
        <authorList>
            <person name="Wang S."/>
            <person name="Jiang L."/>
            <person name="Shao Z."/>
        </authorList>
    </citation>
    <scope>NUCLEOTIDE SEQUENCE [LARGE SCALE GENOMIC DNA]</scope>
    <source>
        <strain evidence="2">1-1N</strain>
    </source>
</reference>
<dbReference type="Gene3D" id="2.60.40.3230">
    <property type="match status" value="1"/>
</dbReference>
<dbReference type="InterPro" id="IPR038483">
    <property type="entry name" value="YcfL-like_sf"/>
</dbReference>
<evidence type="ECO:0000313" key="2">
    <source>
        <dbReference type="Proteomes" id="UP000326061"/>
    </source>
</evidence>
<accession>A0AAJ4A2Z5</accession>
<dbReference type="RefSeq" id="WP_152298989.1">
    <property type="nucleotide sequence ID" value="NZ_CP041166.1"/>
</dbReference>
<name>A0AAJ4A2Z5_9BACT</name>
<dbReference type="Proteomes" id="UP000326061">
    <property type="component" value="Chromosome"/>
</dbReference>
<dbReference type="PROSITE" id="PS51257">
    <property type="entry name" value="PROKAR_LIPOPROTEIN"/>
    <property type="match status" value="1"/>
</dbReference>
<dbReference type="EMBL" id="CP041166">
    <property type="protein sequence ID" value="QFR42926.1"/>
    <property type="molecule type" value="Genomic_DNA"/>
</dbReference>
<organism evidence="1 2">
    <name type="scientific">Sulfurimonas xiamenensis</name>
    <dbReference type="NCBI Taxonomy" id="2590021"/>
    <lineage>
        <taxon>Bacteria</taxon>
        <taxon>Pseudomonadati</taxon>
        <taxon>Campylobacterota</taxon>
        <taxon>Epsilonproteobacteria</taxon>
        <taxon>Campylobacterales</taxon>
        <taxon>Sulfurimonadaceae</taxon>
        <taxon>Sulfurimonas</taxon>
    </lineage>
</organism>
<keyword evidence="2" id="KW-1185">Reference proteome</keyword>
<dbReference type="KEGG" id="suln:FJR47_02990"/>
<dbReference type="AlphaFoldDB" id="A0AAJ4A2Z5"/>